<dbReference type="InterPro" id="IPR055768">
    <property type="entry name" value="DUF7344"/>
</dbReference>
<dbReference type="AlphaFoldDB" id="M0D628"/>
<feature type="domain" description="DUF7344" evidence="1">
    <location>
        <begin position="13"/>
        <end position="88"/>
    </location>
</feature>
<comment type="caution">
    <text evidence="2">The sequence shown here is derived from an EMBL/GenBank/DDBJ whole genome shotgun (WGS) entry which is preliminary data.</text>
</comment>
<dbReference type="Pfam" id="PF24035">
    <property type="entry name" value="DUF7344"/>
    <property type="match status" value="1"/>
</dbReference>
<dbReference type="eggNOG" id="arCOG03828">
    <property type="taxonomic scope" value="Archaea"/>
</dbReference>
<dbReference type="InterPro" id="IPR036388">
    <property type="entry name" value="WH-like_DNA-bd_sf"/>
</dbReference>
<dbReference type="Proteomes" id="UP000011513">
    <property type="component" value="Unassembled WGS sequence"/>
</dbReference>
<reference evidence="2 3" key="1">
    <citation type="journal article" date="2014" name="PLoS Genet.">
        <title>Phylogenetically driven sequencing of extremely halophilic archaea reveals strategies for static and dynamic osmo-response.</title>
        <authorList>
            <person name="Becker E.A."/>
            <person name="Seitzer P.M."/>
            <person name="Tritt A."/>
            <person name="Larsen D."/>
            <person name="Krusor M."/>
            <person name="Yao A.I."/>
            <person name="Wu D."/>
            <person name="Madern D."/>
            <person name="Eisen J.A."/>
            <person name="Darling A.E."/>
            <person name="Facciotti M.T."/>
        </authorList>
    </citation>
    <scope>NUCLEOTIDE SEQUENCE [LARGE SCALE GENOMIC DNA]</scope>
    <source>
        <strain evidence="2 3">JCM 14848</strain>
    </source>
</reference>
<dbReference type="InParanoid" id="M0D628"/>
<protein>
    <recommendedName>
        <fullName evidence="1">DUF7344 domain-containing protein</fullName>
    </recommendedName>
</protein>
<gene>
    <name evidence="2" type="ORF">C474_10831</name>
</gene>
<keyword evidence="3" id="KW-1185">Reference proteome</keyword>
<accession>M0D628</accession>
<name>M0D628_HALPD</name>
<evidence type="ECO:0000313" key="2">
    <source>
        <dbReference type="EMBL" id="ELZ30951.1"/>
    </source>
</evidence>
<organism evidence="2 3">
    <name type="scientific">Halogeometricum pallidum JCM 14848</name>
    <dbReference type="NCBI Taxonomy" id="1227487"/>
    <lineage>
        <taxon>Archaea</taxon>
        <taxon>Methanobacteriati</taxon>
        <taxon>Methanobacteriota</taxon>
        <taxon>Stenosarchaea group</taxon>
        <taxon>Halobacteria</taxon>
        <taxon>Halobacteriales</taxon>
        <taxon>Haloferacaceae</taxon>
        <taxon>Halogeometricum</taxon>
    </lineage>
</organism>
<dbReference type="EMBL" id="AOIV01000024">
    <property type="protein sequence ID" value="ELZ30951.1"/>
    <property type="molecule type" value="Genomic_DNA"/>
</dbReference>
<evidence type="ECO:0000259" key="1">
    <source>
        <dbReference type="Pfam" id="PF24035"/>
    </source>
</evidence>
<proteinExistence type="predicted"/>
<sequence length="115" mass="12959">MMRTKDPVPDSAFRCLATERRRQILGYVRNSDGDTASFDDLVDHVIGREGPSSTLDREQVALDLYHRHLPILADRGVIDVDDRTERVRYNGDEEMETVLGSGARESKPPTETVDS</sequence>
<dbReference type="Gene3D" id="1.10.10.10">
    <property type="entry name" value="Winged helix-like DNA-binding domain superfamily/Winged helix DNA-binding domain"/>
    <property type="match status" value="1"/>
</dbReference>
<evidence type="ECO:0000313" key="3">
    <source>
        <dbReference type="Proteomes" id="UP000011513"/>
    </source>
</evidence>